<dbReference type="EMBL" id="JAMQOL010000046">
    <property type="protein sequence ID" value="MCM4082160.1"/>
    <property type="molecule type" value="Genomic_DNA"/>
</dbReference>
<feature type="region of interest" description="Disordered" evidence="1">
    <location>
        <begin position="1"/>
        <end position="25"/>
    </location>
</feature>
<feature type="compositionally biased region" description="Basic and acidic residues" evidence="1">
    <location>
        <begin position="8"/>
        <end position="18"/>
    </location>
</feature>
<dbReference type="RefSeq" id="WP_251801874.1">
    <property type="nucleotide sequence ID" value="NZ_JAMQOL010000046.1"/>
</dbReference>
<evidence type="ECO:0000256" key="1">
    <source>
        <dbReference type="SAM" id="MobiDB-lite"/>
    </source>
</evidence>
<protein>
    <recommendedName>
        <fullName evidence="4">Tetratricopeptide repeat protein</fullName>
    </recommendedName>
</protein>
<evidence type="ECO:0000313" key="3">
    <source>
        <dbReference type="Proteomes" id="UP001523216"/>
    </source>
</evidence>
<reference evidence="2 3" key="1">
    <citation type="submission" date="2022-06" db="EMBL/GenBank/DDBJ databases">
        <title>Actinoplanes abujensis sp. nov., isolated from Nigerian arid soil.</title>
        <authorList>
            <person name="Ding P."/>
        </authorList>
    </citation>
    <scope>NUCLEOTIDE SEQUENCE [LARGE SCALE GENOMIC DNA]</scope>
    <source>
        <strain evidence="3">TRM88002</strain>
    </source>
</reference>
<organism evidence="2 3">
    <name type="scientific">Paractinoplanes hotanensis</name>
    <dbReference type="NCBI Taxonomy" id="2906497"/>
    <lineage>
        <taxon>Bacteria</taxon>
        <taxon>Bacillati</taxon>
        <taxon>Actinomycetota</taxon>
        <taxon>Actinomycetes</taxon>
        <taxon>Micromonosporales</taxon>
        <taxon>Micromonosporaceae</taxon>
        <taxon>Paractinoplanes</taxon>
    </lineage>
</organism>
<evidence type="ECO:0000313" key="2">
    <source>
        <dbReference type="EMBL" id="MCM4082160.1"/>
    </source>
</evidence>
<evidence type="ECO:0008006" key="4">
    <source>
        <dbReference type="Google" id="ProtNLM"/>
    </source>
</evidence>
<accession>A0ABT0Y8P3</accession>
<sequence>METGGVFRVDEAPPRDLGIHSAIPGDEGDDDLPVYVPRDFDFRLRNALGVNGVDRGAFVVMVGGSSTGKTRSLYEAVYELVPTWALVQPADAAELLFLKGAPPRRSVVWLDELQRYLGAEPPLSSECVRALIRAGNLVVGTLWPDQYAAWTAGHDDVHRLVKAATVIPVPDDLTDQEEQEAEAVAERDSRIRRALKTRDTGLTQALAGGPALVMCWEQPVNPYVKAIITAAADAHRLGVQSPLTESLLVEAMAGYLQGRQRVRSPGEWLPEALPHATRPQFGEVSALTPADGGRPGRLAGYTVADYLAQHLRRVRRVETVPHEAWQALVTRLSRSTDLWHVAESALARLRCRYAEGALRRLAEEFRDSRAASRLADLFVRQGRFADAVTVLDAEWSDEQTRSQLARTRELRRRVDAIRPRAIAGDQAARERLADILLDGGECDDLRLRAQRGDRPAAERLVDLLVARGCVREIRKRAELGDLYAAEALCDLYVAWGERDLLEARAQAGDTAAQLRLSKVHPRQGSAETELAELRAAADDGHPEAGPHLCALLFELRDEARLKAELHAGTAGAADRLVALYMAGESTTPERLVQLRGFGLHADGRNVQAIHP</sequence>
<name>A0ABT0Y8P3_9ACTN</name>
<dbReference type="Proteomes" id="UP001523216">
    <property type="component" value="Unassembled WGS sequence"/>
</dbReference>
<keyword evidence="3" id="KW-1185">Reference proteome</keyword>
<comment type="caution">
    <text evidence="2">The sequence shown here is derived from an EMBL/GenBank/DDBJ whole genome shotgun (WGS) entry which is preliminary data.</text>
</comment>
<gene>
    <name evidence="2" type="ORF">LXN57_31795</name>
</gene>
<proteinExistence type="predicted"/>